<dbReference type="EMBL" id="JABEZV010000005">
    <property type="protein sequence ID" value="MBA0711386.1"/>
    <property type="molecule type" value="Genomic_DNA"/>
</dbReference>
<evidence type="ECO:0000313" key="2">
    <source>
        <dbReference type="Proteomes" id="UP000593574"/>
    </source>
</evidence>
<protein>
    <submittedName>
        <fullName evidence="1">Uncharacterized protein</fullName>
    </submittedName>
</protein>
<dbReference type="AlphaFoldDB" id="A0A7J8ZHP3"/>
<reference evidence="1 2" key="1">
    <citation type="journal article" date="2019" name="Genome Biol. Evol.">
        <title>Insights into the evolution of the New World diploid cottons (Gossypium, subgenus Houzingenia) based on genome sequencing.</title>
        <authorList>
            <person name="Grover C.E."/>
            <person name="Arick M.A. 2nd"/>
            <person name="Thrash A."/>
            <person name="Conover J.L."/>
            <person name="Sanders W.S."/>
            <person name="Peterson D.G."/>
            <person name="Frelichowski J.E."/>
            <person name="Scheffler J.A."/>
            <person name="Scheffler B.E."/>
            <person name="Wendel J.F."/>
        </authorList>
    </citation>
    <scope>NUCLEOTIDE SEQUENCE [LARGE SCALE GENOMIC DNA]</scope>
    <source>
        <strain evidence="1">4</strain>
        <tissue evidence="1">Leaf</tissue>
    </source>
</reference>
<comment type="caution">
    <text evidence="1">The sequence shown here is derived from an EMBL/GenBank/DDBJ whole genome shotgun (WGS) entry which is preliminary data.</text>
</comment>
<accession>A0A7J8ZHP3</accession>
<sequence>MSVRKNSFIDFKTRSEKWIMSCAKL</sequence>
<organism evidence="1 2">
    <name type="scientific">Gossypium laxum</name>
    <dbReference type="NCBI Taxonomy" id="34288"/>
    <lineage>
        <taxon>Eukaryota</taxon>
        <taxon>Viridiplantae</taxon>
        <taxon>Streptophyta</taxon>
        <taxon>Embryophyta</taxon>
        <taxon>Tracheophyta</taxon>
        <taxon>Spermatophyta</taxon>
        <taxon>Magnoliopsida</taxon>
        <taxon>eudicotyledons</taxon>
        <taxon>Gunneridae</taxon>
        <taxon>Pentapetalae</taxon>
        <taxon>rosids</taxon>
        <taxon>malvids</taxon>
        <taxon>Malvales</taxon>
        <taxon>Malvaceae</taxon>
        <taxon>Malvoideae</taxon>
        <taxon>Gossypium</taxon>
    </lineage>
</organism>
<name>A0A7J8ZHP3_9ROSI</name>
<gene>
    <name evidence="1" type="ORF">Golax_010575</name>
</gene>
<evidence type="ECO:0000313" key="1">
    <source>
        <dbReference type="EMBL" id="MBA0711386.1"/>
    </source>
</evidence>
<dbReference type="Proteomes" id="UP000593574">
    <property type="component" value="Unassembled WGS sequence"/>
</dbReference>
<keyword evidence="2" id="KW-1185">Reference proteome</keyword>
<proteinExistence type="predicted"/>